<keyword evidence="2" id="KW-1185">Reference proteome</keyword>
<evidence type="ECO:0000313" key="2">
    <source>
        <dbReference type="Proteomes" id="UP000198510"/>
    </source>
</evidence>
<dbReference type="EMBL" id="FNFO01000015">
    <property type="protein sequence ID" value="SDM53338.1"/>
    <property type="molecule type" value="Genomic_DNA"/>
</dbReference>
<evidence type="ECO:0008006" key="3">
    <source>
        <dbReference type="Google" id="ProtNLM"/>
    </source>
</evidence>
<reference evidence="1 2" key="1">
    <citation type="submission" date="2016-10" db="EMBL/GenBank/DDBJ databases">
        <authorList>
            <person name="de Groot N.N."/>
        </authorList>
    </citation>
    <scope>NUCLEOTIDE SEQUENCE [LARGE SCALE GENOMIC DNA]</scope>
    <source>
        <strain evidence="1 2">DSM 25186</strain>
    </source>
</reference>
<accession>A0A1G9U0C8</accession>
<name>A0A1G9U0C8_9BACT</name>
<dbReference type="AlphaFoldDB" id="A0A1G9U0C8"/>
<proteinExistence type="predicted"/>
<organism evidence="1 2">
    <name type="scientific">Catalinimonas alkaloidigena</name>
    <dbReference type="NCBI Taxonomy" id="1075417"/>
    <lineage>
        <taxon>Bacteria</taxon>
        <taxon>Pseudomonadati</taxon>
        <taxon>Bacteroidota</taxon>
        <taxon>Cytophagia</taxon>
        <taxon>Cytophagales</taxon>
        <taxon>Catalimonadaceae</taxon>
        <taxon>Catalinimonas</taxon>
    </lineage>
</organism>
<protein>
    <recommendedName>
        <fullName evidence="3">Large polyvalent protein associated domain-containing protein</fullName>
    </recommendedName>
</protein>
<sequence>MLQNQAIADYAEQIARNPDIKISRTERKGYTQLKAGNRPIYGALTNKWSPNFIAEDFKGFFYGNELMNTLYDAFRIYDRTQLRQFLKRYYTIFSPIVQLGNATGNYAFAFLAGIDPLSLSSHLPEAIRQVRGQGTEYMELVKSGIVQSDVVTADLLPLSGHARNVLTKTQEAKNTLRSTAEKADKAIADLYQGSDDVAKLSAYIALTRDYRYKPDKAKELVYRAFQNYATVGKAYDFASKTPIVGNPYVKFVADLARILKNATTTRPLSTMMFLMLLRGVADLASELSGEAEENKKEREARKFIPKIKLPVELPYVGNEIPLLWQTKWGEVNVARFLSPYYLYDRGDAGSAVEDFTKFMPYQLQSTDTQTPGIETLMPEFSDVLLGPLVSLAFDKDFRGKSIRDPEGNRFRSSGATTEEQALNAVNYIARSYIPLFPSAQDMYNAYQGNPDYYGRERSLSQAILNNFIKVQEFGDKQLQETATRDIEYLVSRFEQFNRQISTINNQAKAEAVEIRNGKGDTATKKRRLDELLQRRNKRIADQLTEQAEVVKELEEKVRAYRYDRRNIGEAIRQAGKEAERRGWALEADPN</sequence>
<dbReference type="RefSeq" id="WP_089688085.1">
    <property type="nucleotide sequence ID" value="NZ_FNFO01000015.1"/>
</dbReference>
<evidence type="ECO:0000313" key="1">
    <source>
        <dbReference type="EMBL" id="SDM53338.1"/>
    </source>
</evidence>
<gene>
    <name evidence="1" type="ORF">SAMN05421823_11547</name>
</gene>
<dbReference type="Proteomes" id="UP000198510">
    <property type="component" value="Unassembled WGS sequence"/>
</dbReference>